<evidence type="ECO:0008006" key="4">
    <source>
        <dbReference type="Google" id="ProtNLM"/>
    </source>
</evidence>
<feature type="region of interest" description="Disordered" evidence="1">
    <location>
        <begin position="94"/>
        <end position="136"/>
    </location>
</feature>
<dbReference type="STRING" id="945553.A0A0D2LZK6"/>
<evidence type="ECO:0000313" key="3">
    <source>
        <dbReference type="Proteomes" id="UP000054270"/>
    </source>
</evidence>
<sequence>MFSNDLEKGFRGMFSKGKAKKSAIAEDSTPIKQKDTTPPLETVTKDAQAEAATDETTHTHIYPKVDEARVRRVLGKQKDAEDFVAEYNRRALQRRAAQNRAPDATESSKADDDTTTDDDATSEHTPKKKKELAVSRRGIMRTWPRAPGGPFIYLTGEGKVAGNNQPLWGATVLDFFRVQRDPAMPHGSTISTGSKLAAWAHVVDELYAKDELLWAAEEEDPIELLPCDISLIIRDMDHRPFGLREMFSDTHKTSDGRTSSTLYPLLQNRIPFHLLPEKLIVHDPDDTLHVDAAGARPESDRRAPRVYKLKLAPETLAANAAAREKALEDAKNAPPEGTKFSCTYHAPEDPSGPPAPHFDPIFATYPPPPPPVLSTKSAHLFLNLSERIGSGHHSHVYRATWEIPRALVVTPYVCPACAEAALLVKLREEAPDVPLDDADSVRDKVTQLLFIITARRGSQGTVHVQEVDTPGVSLEYDLGDGPVTTILNEPPRPTLEAVYAGPIREIPIDVKWSTPGNYCEHEARRNREPTTFKARVAVKLSLPDDEHLDHEAENYQRFPTHFFQHWSGYNVVPPIHDPTPARAIVPQFYGYYVPEDASEDEDDADAPFLSPIILLEDCGVAIEVDELSLDDKYECASLLFRMHAEGWLHESVFPRNVLIQRGDIGDFPVARKEEDRRFRLIDFGRSTYRLSLSEDEQNKFPVQRAGEEWTAQMMYGILNAAGLTS</sequence>
<feature type="region of interest" description="Disordered" evidence="1">
    <location>
        <begin position="1"/>
        <end position="60"/>
    </location>
</feature>
<proteinExistence type="predicted"/>
<evidence type="ECO:0000313" key="2">
    <source>
        <dbReference type="EMBL" id="KJA16343.1"/>
    </source>
</evidence>
<accession>A0A0D2LZK6</accession>
<reference evidence="3" key="1">
    <citation type="submission" date="2014-04" db="EMBL/GenBank/DDBJ databases">
        <title>Evolutionary Origins and Diversification of the Mycorrhizal Mutualists.</title>
        <authorList>
            <consortium name="DOE Joint Genome Institute"/>
            <consortium name="Mycorrhizal Genomics Consortium"/>
            <person name="Kohler A."/>
            <person name="Kuo A."/>
            <person name="Nagy L.G."/>
            <person name="Floudas D."/>
            <person name="Copeland A."/>
            <person name="Barry K.W."/>
            <person name="Cichocki N."/>
            <person name="Veneault-Fourrey C."/>
            <person name="LaButti K."/>
            <person name="Lindquist E.A."/>
            <person name="Lipzen A."/>
            <person name="Lundell T."/>
            <person name="Morin E."/>
            <person name="Murat C."/>
            <person name="Riley R."/>
            <person name="Ohm R."/>
            <person name="Sun H."/>
            <person name="Tunlid A."/>
            <person name="Henrissat B."/>
            <person name="Grigoriev I.V."/>
            <person name="Hibbett D.S."/>
            <person name="Martin F."/>
        </authorList>
    </citation>
    <scope>NUCLEOTIDE SEQUENCE [LARGE SCALE GENOMIC DNA]</scope>
    <source>
        <strain evidence="3">FD-334 SS-4</strain>
    </source>
</reference>
<gene>
    <name evidence="2" type="ORF">HYPSUDRAFT_58280</name>
</gene>
<feature type="compositionally biased region" description="Basic and acidic residues" evidence="1">
    <location>
        <begin position="1"/>
        <end position="10"/>
    </location>
</feature>
<organism evidence="2 3">
    <name type="scientific">Hypholoma sublateritium (strain FD-334 SS-4)</name>
    <dbReference type="NCBI Taxonomy" id="945553"/>
    <lineage>
        <taxon>Eukaryota</taxon>
        <taxon>Fungi</taxon>
        <taxon>Dikarya</taxon>
        <taxon>Basidiomycota</taxon>
        <taxon>Agaricomycotina</taxon>
        <taxon>Agaricomycetes</taxon>
        <taxon>Agaricomycetidae</taxon>
        <taxon>Agaricales</taxon>
        <taxon>Agaricineae</taxon>
        <taxon>Strophariaceae</taxon>
        <taxon>Hypholoma</taxon>
    </lineage>
</organism>
<keyword evidence="3" id="KW-1185">Reference proteome</keyword>
<dbReference type="OrthoDB" id="5327923at2759"/>
<name>A0A0D2LZK6_HYPSF</name>
<dbReference type="Proteomes" id="UP000054270">
    <property type="component" value="Unassembled WGS sequence"/>
</dbReference>
<dbReference type="AlphaFoldDB" id="A0A0D2LZK6"/>
<feature type="compositionally biased region" description="Low complexity" evidence="1">
    <location>
        <begin position="94"/>
        <end position="105"/>
    </location>
</feature>
<dbReference type="EMBL" id="KN817623">
    <property type="protein sequence ID" value="KJA16343.1"/>
    <property type="molecule type" value="Genomic_DNA"/>
</dbReference>
<protein>
    <recommendedName>
        <fullName evidence="4">Protein kinase domain-containing protein</fullName>
    </recommendedName>
</protein>
<evidence type="ECO:0000256" key="1">
    <source>
        <dbReference type="SAM" id="MobiDB-lite"/>
    </source>
</evidence>